<sequence length="269" mass="30236">MAKLIEFLQGQGLGLSETAIKILEEEEIQDENKVFKRCMEEILGRLRSYGTLQPDSLEAMRNEYVVALLHASIHIVMDITDKELSMRPQYGIVGEESRGWVNFAIKWNPKQIVKPLTFRKMKVEKLAGKMKMTPMTLPIPMQDENNAALILKGAKAMKVDDPAIFVKWDANGFNDTVAQDVRNGVAGQTVKALITYITGSGGMDFNRQNSLFIFRDNMSITQCQGGFPQWAKHQAAIPDVCSSICRINKLSAKGAIDYELFEYPLTKLL</sequence>
<protein>
    <submittedName>
        <fullName evidence="1">Uncharacterized protein</fullName>
    </submittedName>
</protein>
<gene>
    <name evidence="1" type="ORF">C1645_745830</name>
</gene>
<accession>A0A397RZB5</accession>
<evidence type="ECO:0000313" key="2">
    <source>
        <dbReference type="Proteomes" id="UP000265703"/>
    </source>
</evidence>
<dbReference type="Proteomes" id="UP000265703">
    <property type="component" value="Unassembled WGS sequence"/>
</dbReference>
<keyword evidence="2" id="KW-1185">Reference proteome</keyword>
<comment type="caution">
    <text evidence="1">The sequence shown here is derived from an EMBL/GenBank/DDBJ whole genome shotgun (WGS) entry which is preliminary data.</text>
</comment>
<name>A0A397RZB5_9GLOM</name>
<reference evidence="1 2" key="1">
    <citation type="submission" date="2018-06" db="EMBL/GenBank/DDBJ databases">
        <title>Comparative genomics reveals the genomic features of Rhizophagus irregularis, R. cerebriforme, R. diaphanum and Gigaspora rosea, and their symbiotic lifestyle signature.</title>
        <authorList>
            <person name="Morin E."/>
            <person name="San Clemente H."/>
            <person name="Chen E.C.H."/>
            <person name="De La Providencia I."/>
            <person name="Hainaut M."/>
            <person name="Kuo A."/>
            <person name="Kohler A."/>
            <person name="Murat C."/>
            <person name="Tang N."/>
            <person name="Roy S."/>
            <person name="Loubradou J."/>
            <person name="Henrissat B."/>
            <person name="Grigoriev I.V."/>
            <person name="Corradi N."/>
            <person name="Roux C."/>
            <person name="Martin F.M."/>
        </authorList>
    </citation>
    <scope>NUCLEOTIDE SEQUENCE [LARGE SCALE GENOMIC DNA]</scope>
    <source>
        <strain evidence="1 2">DAOM 227022</strain>
    </source>
</reference>
<organism evidence="1 2">
    <name type="scientific">Glomus cerebriforme</name>
    <dbReference type="NCBI Taxonomy" id="658196"/>
    <lineage>
        <taxon>Eukaryota</taxon>
        <taxon>Fungi</taxon>
        <taxon>Fungi incertae sedis</taxon>
        <taxon>Mucoromycota</taxon>
        <taxon>Glomeromycotina</taxon>
        <taxon>Glomeromycetes</taxon>
        <taxon>Glomerales</taxon>
        <taxon>Glomeraceae</taxon>
        <taxon>Glomus</taxon>
    </lineage>
</organism>
<dbReference type="EMBL" id="QKYT01001236">
    <property type="protein sequence ID" value="RIA79570.1"/>
    <property type="molecule type" value="Genomic_DNA"/>
</dbReference>
<dbReference type="OrthoDB" id="2389179at2759"/>
<proteinExistence type="predicted"/>
<dbReference type="AlphaFoldDB" id="A0A397RZB5"/>
<evidence type="ECO:0000313" key="1">
    <source>
        <dbReference type="EMBL" id="RIA79570.1"/>
    </source>
</evidence>